<feature type="region of interest" description="Disordered" evidence="6">
    <location>
        <begin position="1"/>
        <end position="36"/>
    </location>
</feature>
<sequence length="793" mass="85618">MSTSASCSLSSPLSPPIASTSGAGGGVGTMSSQASGTMPAVPVVGQQAAQQLRAALARVAELLEGEEATVAARATRRKNAAAAKGEAVERTYTKACAACRKAKNRCLSQSNARTCPRCIQLGLPCEYPETRNRGPKRRLSKAQKALQDIRRNIEAVLAGSATVDPLEEDDDADIDDSDLQGVDGPTGLLRNPLALLAHQAQARLDAPRSAVAPVNHEASEGYFDGGLYVARPETDFSVDPITCGIISLDDLERLLRLYFEHLFPFLYLLLPDLHTVDFLRLNSPFLTTCIAFVASTYDSLSGHFTQLLERHALSLAVRIFEEGLKSIEIVQGFFILSHWASPSRAWVDDRAFQFLGQAWRIAAELRINSPLDPTALTFYNIGSPLTNELYALFVRNRRLTWSLLFCGELAICVQTGRIDMMRTPPLPTHTFSPTHLPFELQNYNYAANLHVNAIFSKSIQLANGLREDGETSDGLRASLMAFWKPAMEAWRTRWPDVNPFIDIHAENNTILLNLMSLRFRGGSKDAVLEDCKKAAIRTIQKVSSWEDSVTQLPYCSNFVVVNIAYGAMLLLQLALHLDQGVHPSDREKILRLASILQQIGQSRPNAVSVATLHAERILRLVNSLDSSDSASLVEQQPPSAPAVGGKNSLSLYAGLHPPVWPIVANSALSNDAPHQQTAVLEQSSASSSSAANPELTATYSWLFPLSSDLAPSFAPPLSSPSNSAAPLPSLDAATSSDPFSLPPQTDFLNMTAHDPMMGWLWGGGGSTVGGASVSGAETMDAQLAALLGEVGQL</sequence>
<evidence type="ECO:0000313" key="9">
    <source>
        <dbReference type="Proteomes" id="UP000321518"/>
    </source>
</evidence>
<protein>
    <submittedName>
        <fullName evidence="8">Zn(2)-C6 fungal-type transcription factor</fullName>
    </submittedName>
</protein>
<evidence type="ECO:0000256" key="4">
    <source>
        <dbReference type="ARBA" id="ARBA00023163"/>
    </source>
</evidence>
<dbReference type="InterPro" id="IPR001138">
    <property type="entry name" value="Zn2Cys6_DnaBD"/>
</dbReference>
<evidence type="ECO:0000256" key="5">
    <source>
        <dbReference type="ARBA" id="ARBA00023242"/>
    </source>
</evidence>
<gene>
    <name evidence="8" type="ORF">Rt10032_c18g6080</name>
</gene>
<dbReference type="GO" id="GO:0008270">
    <property type="term" value="F:zinc ion binding"/>
    <property type="evidence" value="ECO:0007669"/>
    <property type="project" value="InterPro"/>
</dbReference>
<feature type="compositionally biased region" description="Low complexity" evidence="6">
    <location>
        <begin position="719"/>
        <end position="736"/>
    </location>
</feature>
<organism evidence="8 9">
    <name type="scientific">Rhodotorula toruloides</name>
    <name type="common">Yeast</name>
    <name type="synonym">Rhodosporidium toruloides</name>
    <dbReference type="NCBI Taxonomy" id="5286"/>
    <lineage>
        <taxon>Eukaryota</taxon>
        <taxon>Fungi</taxon>
        <taxon>Dikarya</taxon>
        <taxon>Basidiomycota</taxon>
        <taxon>Pucciniomycotina</taxon>
        <taxon>Microbotryomycetes</taxon>
        <taxon>Sporidiobolales</taxon>
        <taxon>Sporidiobolaceae</taxon>
        <taxon>Rhodotorula</taxon>
    </lineage>
</organism>
<evidence type="ECO:0000256" key="1">
    <source>
        <dbReference type="ARBA" id="ARBA00004123"/>
    </source>
</evidence>
<keyword evidence="2" id="KW-0805">Transcription regulation</keyword>
<keyword evidence="3" id="KW-0238">DNA-binding</keyword>
<feature type="region of interest" description="Disordered" evidence="6">
    <location>
        <begin position="714"/>
        <end position="738"/>
    </location>
</feature>
<accession>A0A511KNW1</accession>
<dbReference type="GO" id="GO:0005634">
    <property type="term" value="C:nucleus"/>
    <property type="evidence" value="ECO:0007669"/>
    <property type="project" value="UniProtKB-SubCell"/>
</dbReference>
<dbReference type="PROSITE" id="PS00463">
    <property type="entry name" value="ZN2_CY6_FUNGAL_1"/>
    <property type="match status" value="1"/>
</dbReference>
<dbReference type="OrthoDB" id="3163292at2759"/>
<dbReference type="CDD" id="cd12148">
    <property type="entry name" value="fungal_TF_MHR"/>
    <property type="match status" value="1"/>
</dbReference>
<dbReference type="SMART" id="SM00066">
    <property type="entry name" value="GAL4"/>
    <property type="match status" value="1"/>
</dbReference>
<dbReference type="InterPro" id="IPR051089">
    <property type="entry name" value="prtT"/>
</dbReference>
<comment type="caution">
    <text evidence="8">The sequence shown here is derived from an EMBL/GenBank/DDBJ whole genome shotgun (WGS) entry which is preliminary data.</text>
</comment>
<feature type="domain" description="Zn(2)-C6 fungal-type" evidence="7">
    <location>
        <begin position="95"/>
        <end position="127"/>
    </location>
</feature>
<dbReference type="Gene3D" id="4.10.240.10">
    <property type="entry name" value="Zn(2)-C6 fungal-type DNA-binding domain"/>
    <property type="match status" value="1"/>
</dbReference>
<dbReference type="PANTHER" id="PTHR31845">
    <property type="entry name" value="FINGER DOMAIN PROTEIN, PUTATIVE-RELATED"/>
    <property type="match status" value="1"/>
</dbReference>
<evidence type="ECO:0000259" key="7">
    <source>
        <dbReference type="PROSITE" id="PS50048"/>
    </source>
</evidence>
<dbReference type="PANTHER" id="PTHR31845:SF17">
    <property type="entry name" value="ZN(II)2CYS6 TRANSCRIPTION FACTOR (EUROFUNG)"/>
    <property type="match status" value="1"/>
</dbReference>
<evidence type="ECO:0000256" key="2">
    <source>
        <dbReference type="ARBA" id="ARBA00023015"/>
    </source>
</evidence>
<dbReference type="GO" id="GO:0000976">
    <property type="term" value="F:transcription cis-regulatory region binding"/>
    <property type="evidence" value="ECO:0007669"/>
    <property type="project" value="TreeGrafter"/>
</dbReference>
<dbReference type="AlphaFoldDB" id="A0A511KNW1"/>
<dbReference type="PROSITE" id="PS50048">
    <property type="entry name" value="ZN2_CY6_FUNGAL_2"/>
    <property type="match status" value="1"/>
</dbReference>
<dbReference type="Proteomes" id="UP000321518">
    <property type="component" value="Unassembled WGS sequence"/>
</dbReference>
<evidence type="ECO:0000256" key="6">
    <source>
        <dbReference type="SAM" id="MobiDB-lite"/>
    </source>
</evidence>
<evidence type="ECO:0000256" key="3">
    <source>
        <dbReference type="ARBA" id="ARBA00023125"/>
    </source>
</evidence>
<dbReference type="EMBL" id="BJWK01000018">
    <property type="protein sequence ID" value="GEM12063.1"/>
    <property type="molecule type" value="Genomic_DNA"/>
</dbReference>
<dbReference type="CDD" id="cd00067">
    <property type="entry name" value="GAL4"/>
    <property type="match status" value="1"/>
</dbReference>
<dbReference type="GO" id="GO:0000981">
    <property type="term" value="F:DNA-binding transcription factor activity, RNA polymerase II-specific"/>
    <property type="evidence" value="ECO:0007669"/>
    <property type="project" value="InterPro"/>
</dbReference>
<name>A0A511KNW1_RHOTO</name>
<keyword evidence="4" id="KW-0804">Transcription</keyword>
<proteinExistence type="predicted"/>
<dbReference type="SUPFAM" id="SSF57701">
    <property type="entry name" value="Zn2/Cys6 DNA-binding domain"/>
    <property type="match status" value="1"/>
</dbReference>
<dbReference type="InterPro" id="IPR036864">
    <property type="entry name" value="Zn2-C6_fun-type_DNA-bd_sf"/>
</dbReference>
<feature type="compositionally biased region" description="Low complexity" evidence="6">
    <location>
        <begin position="1"/>
        <end position="21"/>
    </location>
</feature>
<evidence type="ECO:0000313" key="8">
    <source>
        <dbReference type="EMBL" id="GEM12063.1"/>
    </source>
</evidence>
<keyword evidence="5" id="KW-0539">Nucleus</keyword>
<comment type="subcellular location">
    <subcellularLocation>
        <location evidence="1">Nucleus</location>
    </subcellularLocation>
</comment>
<reference evidence="8 9" key="1">
    <citation type="submission" date="2019-07" db="EMBL/GenBank/DDBJ databases">
        <title>Rhodotorula toruloides NBRC10032 genome sequencing.</title>
        <authorList>
            <person name="Shida Y."/>
            <person name="Takaku H."/>
            <person name="Ogasawara W."/>
            <person name="Mori K."/>
        </authorList>
    </citation>
    <scope>NUCLEOTIDE SEQUENCE [LARGE SCALE GENOMIC DNA]</scope>
    <source>
        <strain evidence="8 9">NBRC10032</strain>
    </source>
</reference>